<dbReference type="OrthoDB" id="106887at2"/>
<organism evidence="3 4">
    <name type="scientific">Acidisarcina polymorpha</name>
    <dbReference type="NCBI Taxonomy" id="2211140"/>
    <lineage>
        <taxon>Bacteria</taxon>
        <taxon>Pseudomonadati</taxon>
        <taxon>Acidobacteriota</taxon>
        <taxon>Terriglobia</taxon>
        <taxon>Terriglobales</taxon>
        <taxon>Acidobacteriaceae</taxon>
        <taxon>Acidisarcina</taxon>
    </lineage>
</organism>
<dbReference type="PRINTS" id="PR00744">
    <property type="entry name" value="GLHYDRLASE37"/>
</dbReference>
<keyword evidence="1" id="KW-0378">Hydrolase</keyword>
<dbReference type="InterPro" id="IPR012341">
    <property type="entry name" value="6hp_glycosidase-like_sf"/>
</dbReference>
<evidence type="ECO:0000313" key="3">
    <source>
        <dbReference type="EMBL" id="AXC11008.1"/>
    </source>
</evidence>
<dbReference type="PANTHER" id="PTHR23403:SF6">
    <property type="entry name" value="CYTOSOLIC NEUTRAL TREHALASE-RELATED"/>
    <property type="match status" value="1"/>
</dbReference>
<dbReference type="Pfam" id="PF01204">
    <property type="entry name" value="Trehalase"/>
    <property type="match status" value="2"/>
</dbReference>
<dbReference type="InterPro" id="IPR001661">
    <property type="entry name" value="Glyco_hydro_37"/>
</dbReference>
<evidence type="ECO:0000256" key="2">
    <source>
        <dbReference type="ARBA" id="ARBA00023295"/>
    </source>
</evidence>
<dbReference type="Proteomes" id="UP000253606">
    <property type="component" value="Chromosome"/>
</dbReference>
<dbReference type="Gene3D" id="1.50.10.10">
    <property type="match status" value="1"/>
</dbReference>
<dbReference type="PANTHER" id="PTHR23403">
    <property type="entry name" value="TREHALASE"/>
    <property type="match status" value="1"/>
</dbReference>
<name>A0A2Z5FVW4_9BACT</name>
<dbReference type="InterPro" id="IPR008928">
    <property type="entry name" value="6-hairpin_glycosidase_sf"/>
</dbReference>
<gene>
    <name evidence="3" type="ORF">ACPOL_1662</name>
</gene>
<dbReference type="PROSITE" id="PS00927">
    <property type="entry name" value="TREHALASE_1"/>
    <property type="match status" value="1"/>
</dbReference>
<dbReference type="AlphaFoldDB" id="A0A2Z5FVW4"/>
<dbReference type="GO" id="GO:0005993">
    <property type="term" value="P:trehalose catabolic process"/>
    <property type="evidence" value="ECO:0007669"/>
    <property type="project" value="TreeGrafter"/>
</dbReference>
<dbReference type="PROSITE" id="PS00928">
    <property type="entry name" value="TREHALASE_2"/>
    <property type="match status" value="1"/>
</dbReference>
<sequence>MNLISIPVRPIRLQFLRRLRICVGLLLLPAALLTGIGSCPTFAQETPPSKPEASSITEYIHKSWDTLSRSMSDCHSLVDPKLNGAPSILYLPADVPTPAEVAALKTQCNVDVEHLPKVVTSFGELKLTDIPKPGLLYLPKKYVVPGGRFNEMYGWDSYFIILGLLREGKVDLAHGMVENFFYEIEHYGGILNANRTYYFTRSQPPFLSSMIRDVYEAMAADPAQRQKAKIWLVRAYDYAQRDHALWTSDFHRAGDTGLARYYDIGKGPVPEQEDDSSYYPDVIRWLLAHPEVKTDYLVDGPEDPNPGQQAILAKISCDPRTSHVCARAHVDGHWLTADYYKGDRAMRESGFDPSFRFGPFDGSTHHYAPICLNSLLYKYEQDLAWMANQLHKPAEAAKWTAAAEARKTAINKYLWNPGKGMYFDWDYEKGEQASYNYITTLYPLWAGVADSTQIAGVKKNLKLLEQPGGIAMSDTNSGTQWDLPFGWAPPTWIAIEGMVKVGDGADAVRTSKEFSKTIEDGFAHDATIREKYNVVNGNANVEVATGYKMNVVGFGWTNAVYLEMQRVIASDGKVEVK</sequence>
<dbReference type="KEGG" id="abas:ACPOL_1662"/>
<dbReference type="EMBL" id="CP030840">
    <property type="protein sequence ID" value="AXC11008.1"/>
    <property type="molecule type" value="Genomic_DNA"/>
</dbReference>
<dbReference type="RefSeq" id="WP_114206526.1">
    <property type="nucleotide sequence ID" value="NZ_CP030840.1"/>
</dbReference>
<keyword evidence="4" id="KW-1185">Reference proteome</keyword>
<evidence type="ECO:0000256" key="1">
    <source>
        <dbReference type="ARBA" id="ARBA00022801"/>
    </source>
</evidence>
<keyword evidence="2" id="KW-0326">Glycosidase</keyword>
<accession>A0A2Z5FVW4</accession>
<dbReference type="GO" id="GO:0004555">
    <property type="term" value="F:alpha,alpha-trehalase activity"/>
    <property type="evidence" value="ECO:0007669"/>
    <property type="project" value="InterPro"/>
</dbReference>
<dbReference type="SUPFAM" id="SSF48208">
    <property type="entry name" value="Six-hairpin glycosidases"/>
    <property type="match status" value="1"/>
</dbReference>
<protein>
    <submittedName>
        <fullName evidence="3">Trehalase</fullName>
    </submittedName>
</protein>
<evidence type="ECO:0000313" key="4">
    <source>
        <dbReference type="Proteomes" id="UP000253606"/>
    </source>
</evidence>
<reference evidence="3 4" key="1">
    <citation type="journal article" date="2018" name="Front. Microbiol.">
        <title>Hydrolytic Capabilities as a Key to Environmental Success: Chitinolytic and Cellulolytic Acidobacteria From Acidic Sub-arctic Soils and Boreal Peatlands.</title>
        <authorList>
            <person name="Belova S.E."/>
            <person name="Ravin N.V."/>
            <person name="Pankratov T.A."/>
            <person name="Rakitin A.L."/>
            <person name="Ivanova A.A."/>
            <person name="Beletsky A.V."/>
            <person name="Mardanov A.V."/>
            <person name="Sinninghe Damste J.S."/>
            <person name="Dedysh S.N."/>
        </authorList>
    </citation>
    <scope>NUCLEOTIDE SEQUENCE [LARGE SCALE GENOMIC DNA]</scope>
    <source>
        <strain evidence="3 4">SBC82</strain>
    </source>
</reference>
<dbReference type="InterPro" id="IPR018232">
    <property type="entry name" value="Glyco_hydro_37_CS"/>
</dbReference>
<proteinExistence type="predicted"/>